<comment type="caution">
    <text evidence="1">The sequence shown here is derived from an EMBL/GenBank/DDBJ whole genome shotgun (WGS) entry which is preliminary data.</text>
</comment>
<dbReference type="EMBL" id="LJVA01000143">
    <property type="protein sequence ID" value="KPL06433.1"/>
    <property type="molecule type" value="Genomic_DNA"/>
</dbReference>
<proteinExistence type="predicted"/>
<gene>
    <name evidence="1" type="ORF">AMJ71_09710</name>
</gene>
<name>A0A0S8J9J8_UNCT6</name>
<evidence type="ECO:0000313" key="2">
    <source>
        <dbReference type="Proteomes" id="UP000051035"/>
    </source>
</evidence>
<dbReference type="PROSITE" id="PS51257">
    <property type="entry name" value="PROKAR_LIPOPROTEIN"/>
    <property type="match status" value="1"/>
</dbReference>
<accession>A0A0S8J9J8</accession>
<evidence type="ECO:0008006" key="3">
    <source>
        <dbReference type="Google" id="ProtNLM"/>
    </source>
</evidence>
<reference evidence="1 2" key="1">
    <citation type="journal article" date="2015" name="Microbiome">
        <title>Genomic resolution of linkages in carbon, nitrogen, and sulfur cycling among widespread estuary sediment bacteria.</title>
        <authorList>
            <person name="Baker B.J."/>
            <person name="Lazar C.S."/>
            <person name="Teske A.P."/>
            <person name="Dick G.J."/>
        </authorList>
    </citation>
    <scope>NUCLEOTIDE SEQUENCE [LARGE SCALE GENOMIC DNA]</scope>
    <source>
        <strain evidence="1">SM1_40</strain>
    </source>
</reference>
<dbReference type="Proteomes" id="UP000051035">
    <property type="component" value="Unassembled WGS sequence"/>
</dbReference>
<evidence type="ECO:0000313" key="1">
    <source>
        <dbReference type="EMBL" id="KPL06433.1"/>
    </source>
</evidence>
<organism evidence="1 2">
    <name type="scientific">candidate division TA06 bacterium SM1_40</name>
    <dbReference type="NCBI Taxonomy" id="1703773"/>
    <lineage>
        <taxon>Bacteria</taxon>
        <taxon>Bacteria division TA06</taxon>
    </lineage>
</organism>
<sequence>MKIAQILTAHGLDWAHNLAYNSMLQSCLALMQVHGYRTRGPERHKTAIMFAQSVLGEAWKSRLKRLDRIRRRRHRAVYEVAGLVSEQEATDSISLAIEFSSEILR</sequence>
<dbReference type="Gene3D" id="1.20.120.330">
    <property type="entry name" value="Nucleotidyltransferases domain 2"/>
    <property type="match status" value="1"/>
</dbReference>
<protein>
    <recommendedName>
        <fullName evidence="3">HEPN domain-containing protein</fullName>
    </recommendedName>
</protein>
<dbReference type="AlphaFoldDB" id="A0A0S8J9J8"/>